<reference evidence="2" key="1">
    <citation type="submission" date="2012-08" db="EMBL/GenBank/DDBJ databases">
        <title>The Genome Sequence of Wuchereria bancrofti.</title>
        <authorList>
            <person name="Nutman T.B."/>
            <person name="Fink D.L."/>
            <person name="Russ C."/>
            <person name="Young S."/>
            <person name="Zeng Q."/>
            <person name="Koehrsen M."/>
            <person name="Alvarado L."/>
            <person name="Berlin A."/>
            <person name="Chapman S.B."/>
            <person name="Chen Z."/>
            <person name="Freedman E."/>
            <person name="Gellesch M."/>
            <person name="Goldberg J."/>
            <person name="Griggs A."/>
            <person name="Gujja S."/>
            <person name="Heilman E.R."/>
            <person name="Heiman D."/>
            <person name="Hepburn T."/>
            <person name="Howarth C."/>
            <person name="Jen D."/>
            <person name="Larson L."/>
            <person name="Lewis B."/>
            <person name="Mehta T."/>
            <person name="Park D."/>
            <person name="Pearson M."/>
            <person name="Roberts A."/>
            <person name="Saif S."/>
            <person name="Shea T."/>
            <person name="Shenoy N."/>
            <person name="Sisk P."/>
            <person name="Stolte C."/>
            <person name="Sykes S."/>
            <person name="Walk T."/>
            <person name="White J."/>
            <person name="Yandava C."/>
            <person name="Haas B."/>
            <person name="Henn M.R."/>
            <person name="Nusbaum C."/>
            <person name="Birren B."/>
        </authorList>
    </citation>
    <scope>NUCLEOTIDE SEQUENCE [LARGE SCALE GENOMIC DNA]</scope>
    <source>
        <strain evidence="2">NA</strain>
    </source>
</reference>
<sequence>VSVIRFASSTDVVIPFKISQNPNEIMEKVNKIKFTGGSTRIAEVVNLAVSDLSRWRRDDAIQVRN</sequence>
<name>J9E3P8_WUCBA</name>
<evidence type="ECO:0008006" key="3">
    <source>
        <dbReference type="Google" id="ProtNLM"/>
    </source>
</evidence>
<accession>J9E3P8</accession>
<dbReference type="SUPFAM" id="SSF53300">
    <property type="entry name" value="vWA-like"/>
    <property type="match status" value="1"/>
</dbReference>
<dbReference type="AlphaFoldDB" id="J9E3P8"/>
<evidence type="ECO:0000313" key="1">
    <source>
        <dbReference type="EMBL" id="EJW70014.1"/>
    </source>
</evidence>
<dbReference type="Gene3D" id="3.40.50.410">
    <property type="entry name" value="von Willebrand factor, type A domain"/>
    <property type="match status" value="1"/>
</dbReference>
<comment type="caution">
    <text evidence="1">The sequence shown here is derived from an EMBL/GenBank/DDBJ whole genome shotgun (WGS) entry which is preliminary data.</text>
</comment>
<feature type="non-terminal residue" evidence="1">
    <location>
        <position position="1"/>
    </location>
</feature>
<dbReference type="EMBL" id="ADBV01024067">
    <property type="protein sequence ID" value="EJW70014.1"/>
    <property type="molecule type" value="Genomic_DNA"/>
</dbReference>
<dbReference type="InterPro" id="IPR036465">
    <property type="entry name" value="vWFA_dom_sf"/>
</dbReference>
<evidence type="ECO:0000313" key="2">
    <source>
        <dbReference type="Proteomes" id="UP000004810"/>
    </source>
</evidence>
<protein>
    <recommendedName>
        <fullName evidence="3">VWFA domain-containing protein</fullName>
    </recommendedName>
</protein>
<gene>
    <name evidence="1" type="ORF">WUBG_19081</name>
</gene>
<proteinExistence type="predicted"/>
<dbReference type="Proteomes" id="UP000004810">
    <property type="component" value="Unassembled WGS sequence"/>
</dbReference>
<organism evidence="1 2">
    <name type="scientific">Wuchereria bancrofti</name>
    <dbReference type="NCBI Taxonomy" id="6293"/>
    <lineage>
        <taxon>Eukaryota</taxon>
        <taxon>Metazoa</taxon>
        <taxon>Ecdysozoa</taxon>
        <taxon>Nematoda</taxon>
        <taxon>Chromadorea</taxon>
        <taxon>Rhabditida</taxon>
        <taxon>Spirurina</taxon>
        <taxon>Spiruromorpha</taxon>
        <taxon>Filarioidea</taxon>
        <taxon>Onchocercidae</taxon>
        <taxon>Wuchereria</taxon>
    </lineage>
</organism>